<dbReference type="EMBL" id="CP013039">
    <property type="protein sequence ID" value="AMN30579.1"/>
    <property type="molecule type" value="Genomic_DNA"/>
</dbReference>
<evidence type="ECO:0000256" key="1">
    <source>
        <dbReference type="SAM" id="Phobius"/>
    </source>
</evidence>
<keyword evidence="1" id="KW-0472">Membrane</keyword>
<dbReference type="InterPro" id="IPR049746">
    <property type="entry name" value="TcpD-like_C"/>
</dbReference>
<feature type="transmembrane region" description="Helical" evidence="1">
    <location>
        <begin position="78"/>
        <end position="97"/>
    </location>
</feature>
<dbReference type="AlphaFoldDB" id="A0A0N6WE05"/>
<dbReference type="PATRIC" id="fig|1502.177.peg.3842"/>
<geneLocation type="plasmid" evidence="3 4">
    <name>pJFP838D</name>
</geneLocation>
<feature type="transmembrane region" description="Helical" evidence="1">
    <location>
        <begin position="53"/>
        <end position="71"/>
    </location>
</feature>
<evidence type="ECO:0000313" key="2">
    <source>
        <dbReference type="EMBL" id="AKF16700.1"/>
    </source>
</evidence>
<organism evidence="2">
    <name type="scientific">Clostridium perfringens</name>
    <dbReference type="NCBI Taxonomy" id="1502"/>
    <lineage>
        <taxon>Bacteria</taxon>
        <taxon>Bacillati</taxon>
        <taxon>Bacillota</taxon>
        <taxon>Clostridia</taxon>
        <taxon>Eubacteriales</taxon>
        <taxon>Clostridiaceae</taxon>
        <taxon>Clostridium</taxon>
    </lineage>
</organism>
<name>A0A0N6WE05_CLOPF</name>
<feature type="transmembrane region" description="Helical" evidence="1">
    <location>
        <begin position="20"/>
        <end position="41"/>
    </location>
</feature>
<geneLocation type="plasmid" evidence="2">
    <name>pCP718cpe</name>
</geneLocation>
<keyword evidence="2" id="KW-0614">Plasmid</keyword>
<dbReference type="RefSeq" id="WP_061429486.1">
    <property type="nucleotide sequence ID" value="NZ_CATNXB010000043.1"/>
</dbReference>
<evidence type="ECO:0000313" key="4">
    <source>
        <dbReference type="Proteomes" id="UP000070260"/>
    </source>
</evidence>
<dbReference type="NCBIfam" id="NF040685">
    <property type="entry name" value="conju_mem_TcpD"/>
    <property type="match status" value="1"/>
</dbReference>
<accession>A0A0N6WE05</accession>
<protein>
    <submittedName>
        <fullName evidence="3">TcpD</fullName>
    </submittedName>
</protein>
<keyword evidence="1" id="KW-0812">Transmembrane</keyword>
<evidence type="ECO:0000313" key="3">
    <source>
        <dbReference type="EMBL" id="AMN30579.1"/>
    </source>
</evidence>
<reference evidence="3 4" key="2">
    <citation type="journal article" date="2016" name="PLoS ONE">
        <title>Plasmid Characterization and Chromosome Analysis of Two netF+ Clostridium perfringens Isolates Associated with Foal and Canine Necrotizing Enteritis.</title>
        <authorList>
            <person name="Mehdizadeh Gohari I."/>
            <person name="Kropinski A.M."/>
            <person name="Weese S.J."/>
            <person name="Parreira V.R."/>
            <person name="Whitehead A.E."/>
            <person name="Boerlin P."/>
            <person name="Prescott J.F."/>
        </authorList>
    </citation>
    <scope>NUCLEOTIDE SEQUENCE [LARGE SCALE GENOMIC DNA]</scope>
    <source>
        <strain evidence="3 4">JP838</strain>
        <plasmid evidence="3">pJFP838D</plasmid>
        <plasmid evidence="4">Plasmid pJFP838D</plasmid>
    </source>
</reference>
<dbReference type="Proteomes" id="UP000070260">
    <property type="component" value="Plasmid pJFP838D"/>
</dbReference>
<proteinExistence type="predicted"/>
<gene>
    <name evidence="3" type="ORF">JFP838_pD0056</name>
</gene>
<dbReference type="EMBL" id="KP739976">
    <property type="protein sequence ID" value="AKF16700.1"/>
    <property type="molecule type" value="Genomic_DNA"/>
</dbReference>
<dbReference type="NCBIfam" id="NF040686">
    <property type="entry name" value="TcpD_dom"/>
    <property type="match status" value="1"/>
</dbReference>
<keyword evidence="1" id="KW-1133">Transmembrane helix</keyword>
<sequence>MKNFKNLKEKAAEKVKLHKLRIQGFFVALIAFMTTYNTYAYASIDGGNIKNNVINNILLPISFVVVGFLLIKELVKKSIAGIVVVLVVGGLVIVVIAQPDIIKIFGEWVRTILGF</sequence>
<reference evidence="2" key="1">
    <citation type="journal article" date="2015" name="PLoS ONE">
        <title>A Novel Pore-Forming Toxin in Type A Clostridium perfringens Is Associated with Both Fatal Canine Hemorrhagic Gastroenteritis and Fatal Foal Necrotizing Enterocolitis.</title>
        <authorList>
            <person name="Gohari I.M."/>
            <person name="Parreira V.R."/>
            <person name="Nowell V.J."/>
            <person name="Nicholson V.M."/>
            <person name="Oliphant K."/>
            <person name="Prescott J.F."/>
        </authorList>
    </citation>
    <scope>NUCLEOTIDE SEQUENCE</scope>
    <source>
        <strain evidence="2">JP718</strain>
        <plasmid evidence="2">pCP718cpe</plasmid>
    </source>
</reference>